<proteinExistence type="predicted"/>
<dbReference type="Proteomes" id="UP000232196">
    <property type="component" value="Unassembled WGS sequence"/>
</dbReference>
<comment type="caution">
    <text evidence="2">The sequence shown here is derived from an EMBL/GenBank/DDBJ whole genome shotgun (WGS) entry which is preliminary data.</text>
</comment>
<evidence type="ECO:0000256" key="1">
    <source>
        <dbReference type="SAM" id="Phobius"/>
    </source>
</evidence>
<dbReference type="NCBIfam" id="NF047499">
    <property type="entry name" value="LIC_11026_fam"/>
    <property type="match status" value="1"/>
</dbReference>
<reference evidence="2 3" key="1">
    <citation type="submission" date="2017-07" db="EMBL/GenBank/DDBJ databases">
        <title>Leptospira spp. isolated from tropical soils.</title>
        <authorList>
            <person name="Thibeaux R."/>
            <person name="Iraola G."/>
            <person name="Ferres I."/>
            <person name="Bierque E."/>
            <person name="Girault D."/>
            <person name="Soupe-Gilbert M.-E."/>
            <person name="Picardeau M."/>
            <person name="Goarant C."/>
        </authorList>
    </citation>
    <scope>NUCLEOTIDE SEQUENCE [LARGE SCALE GENOMIC DNA]</scope>
    <source>
        <strain evidence="2 3">MCA1-C-A1</strain>
    </source>
</reference>
<protein>
    <submittedName>
        <fullName evidence="2">Uncharacterized protein</fullName>
    </submittedName>
</protein>
<keyword evidence="1" id="KW-0472">Membrane</keyword>
<dbReference type="OrthoDB" id="341991at2"/>
<dbReference type="EMBL" id="NPDN01000005">
    <property type="protein sequence ID" value="PJZ25535.1"/>
    <property type="molecule type" value="Genomic_DNA"/>
</dbReference>
<gene>
    <name evidence="2" type="ORF">CH357_11535</name>
</gene>
<keyword evidence="1" id="KW-1133">Transmembrane helix</keyword>
<feature type="transmembrane region" description="Helical" evidence="1">
    <location>
        <begin position="16"/>
        <end position="39"/>
    </location>
</feature>
<evidence type="ECO:0000313" key="3">
    <source>
        <dbReference type="Proteomes" id="UP000232196"/>
    </source>
</evidence>
<accession>A0A2M9XCV8</accession>
<dbReference type="AlphaFoldDB" id="A0A2M9XCV8"/>
<sequence>MASEFLQYLKKKKLRLGIIAGIFLFYHLLFNSITGQILVDKIASSFFAGKFEANVRSFSPFYGFRFTDVKLYPTTDWDQNPVVTAKELGISYNLPLILFGRLKISKISVQGLVLDLHQRGSLWNISSVFPPGKKEEVITEKKEPLTEIRTYIPVSAFLELDLKGIDVRVNSENGSKSYSAGLEGLELGFLLDTNRFTRIPLDLKVLDLIDEFQVKLNPENQIKLKFQDSSGGLDHPFRCTLVWERAEGSKSGFHSKLDLGSEKIPIRIANRVSAPFGFSLKYDIDVSPEKKEVLLRNLEWKVGEDTWLEGSGKISDFAEDSGKVNLAIQKSRIRLAPLSDFLHSLGFDSFSMSGEASLAPILAEGGWDNLRVLGEIRGNSLDFRVGKKRHSIPVFNLDWDVRIDPQSEKDPGPKVPIPWMRSFTFKNLKVIYNQILLEGNLNYSQAEGPNLNLKLDNFGLGDYLTGYSGKFSAELSALGKDFSGLDANLKLRAKGFRFPLGRGNSGNIHLEGGLKAIFYFPKKAWGLEEILVSNLNLQAFSPEGNSAVKLNTGGRIGLGEPFVLDLKKAGLDLDLEYLVPLLPLSLRETLIPVRNQVGKKIGLDGDFYYSLGNHGQNIQGSLGVDLPGMNLRDGKLSLDLKMIGSPSSKIKIDKLELSAFSQKLRLGLGGELIKASKNGPPPSMGEFVPNLKGELKLLSPKESGLIKGLFFQGEAGVKFNLYGSLVQGNVISKNSNVLVQSGVCPGYDCKLYRIDGWNADVPFAHDLSVKETKNLIEGNKRKFVMNYGRTPAPNFTIRQIIGNHPSLKGTPFEYSRPKADSPGLSANLEYSENYLRMDYLKVYTLDGEIWGKDMIVNVGSGDPEKMEYSVSLRVKDIDLKQLLPAKTQPKIDDGKVKADLNLWGRNLGDPVPNLNLFFSIYQIGNDFGKSAINIFAPSNILTDFIYGSYAVDKIELELSKGLVYAVILFKRSILGTIIQLENNQVSQQRMPLANFLKRAQNEIETFNQ</sequence>
<keyword evidence="3" id="KW-1185">Reference proteome</keyword>
<evidence type="ECO:0000313" key="2">
    <source>
        <dbReference type="EMBL" id="PJZ25535.1"/>
    </source>
</evidence>
<name>A0A2M9XCV8_9LEPT</name>
<keyword evidence="1" id="KW-0812">Transmembrane</keyword>
<dbReference type="RefSeq" id="WP_100706894.1">
    <property type="nucleotide sequence ID" value="NZ_NPDL01000011.1"/>
</dbReference>
<organism evidence="2 3">
    <name type="scientific">Leptospira hartskeerlii</name>
    <dbReference type="NCBI Taxonomy" id="2023177"/>
    <lineage>
        <taxon>Bacteria</taxon>
        <taxon>Pseudomonadati</taxon>
        <taxon>Spirochaetota</taxon>
        <taxon>Spirochaetia</taxon>
        <taxon>Leptospirales</taxon>
        <taxon>Leptospiraceae</taxon>
        <taxon>Leptospira</taxon>
    </lineage>
</organism>